<dbReference type="Proteomes" id="UP000886110">
    <property type="component" value="Unassembled WGS sequence"/>
</dbReference>
<proteinExistence type="inferred from homology"/>
<accession>A0A7C5DAP2</accession>
<dbReference type="PANTHER" id="PTHR30486">
    <property type="entry name" value="TWITCHING MOTILITY PROTEIN PILT"/>
    <property type="match status" value="1"/>
</dbReference>
<dbReference type="Gene3D" id="3.40.50.300">
    <property type="entry name" value="P-loop containing nucleotide triphosphate hydrolases"/>
    <property type="match status" value="1"/>
</dbReference>
<dbReference type="GO" id="GO:0005524">
    <property type="term" value="F:ATP binding"/>
    <property type="evidence" value="ECO:0007669"/>
    <property type="project" value="InterPro"/>
</dbReference>
<reference evidence="3" key="1">
    <citation type="journal article" date="2020" name="mSystems">
        <title>Genome- and Community-Level Interaction Insights into Carbon Utilization and Element Cycling Functions of Hydrothermarchaeota in Hydrothermal Sediment.</title>
        <authorList>
            <person name="Zhou Z."/>
            <person name="Liu Y."/>
            <person name="Xu W."/>
            <person name="Pan J."/>
            <person name="Luo Z.H."/>
            <person name="Li M."/>
        </authorList>
    </citation>
    <scope>NUCLEOTIDE SEQUENCE [LARGE SCALE GENOMIC DNA]</scope>
    <source>
        <strain evidence="3">HyVt-74</strain>
    </source>
</reference>
<dbReference type="AlphaFoldDB" id="A0A7C5DAP2"/>
<dbReference type="EMBL" id="DRTB01000085">
    <property type="protein sequence ID" value="HHE04661.1"/>
    <property type="molecule type" value="Genomic_DNA"/>
</dbReference>
<protein>
    <submittedName>
        <fullName evidence="3">Type IV pilus twitching motility protein PilT</fullName>
    </submittedName>
</protein>
<dbReference type="InterPro" id="IPR027417">
    <property type="entry name" value="P-loop_NTPase"/>
</dbReference>
<dbReference type="Pfam" id="PF00437">
    <property type="entry name" value="T2SSE"/>
    <property type="match status" value="1"/>
</dbReference>
<gene>
    <name evidence="3" type="ORF">ENL19_01205</name>
</gene>
<dbReference type="InterPro" id="IPR006321">
    <property type="entry name" value="PilT/PilU"/>
</dbReference>
<dbReference type="GO" id="GO:0016887">
    <property type="term" value="F:ATP hydrolysis activity"/>
    <property type="evidence" value="ECO:0007669"/>
    <property type="project" value="InterPro"/>
</dbReference>
<feature type="domain" description="Bacterial type II secretion system protein E" evidence="2">
    <location>
        <begin position="150"/>
        <end position="164"/>
    </location>
</feature>
<dbReference type="CDD" id="cd01131">
    <property type="entry name" value="PilT"/>
    <property type="match status" value="1"/>
</dbReference>
<dbReference type="PROSITE" id="PS00662">
    <property type="entry name" value="T2SP_E"/>
    <property type="match status" value="1"/>
</dbReference>
<comment type="caution">
    <text evidence="3">The sequence shown here is derived from an EMBL/GenBank/DDBJ whole genome shotgun (WGS) entry which is preliminary data.</text>
</comment>
<evidence type="ECO:0000259" key="2">
    <source>
        <dbReference type="PROSITE" id="PS00662"/>
    </source>
</evidence>
<feature type="non-terminal residue" evidence="3">
    <location>
        <position position="1"/>
    </location>
</feature>
<name>A0A7C5DAP2_UNCW3</name>
<organism evidence="3">
    <name type="scientific">candidate division WOR-3 bacterium</name>
    <dbReference type="NCBI Taxonomy" id="2052148"/>
    <lineage>
        <taxon>Bacteria</taxon>
        <taxon>Bacteria division WOR-3</taxon>
    </lineage>
</organism>
<dbReference type="InterPro" id="IPR001482">
    <property type="entry name" value="T2SS/T4SS_dom"/>
</dbReference>
<dbReference type="NCBIfam" id="TIGR01420">
    <property type="entry name" value="pilT_fam"/>
    <property type="match status" value="1"/>
</dbReference>
<evidence type="ECO:0000313" key="3">
    <source>
        <dbReference type="EMBL" id="HHE04661.1"/>
    </source>
</evidence>
<dbReference type="InterPro" id="IPR003593">
    <property type="entry name" value="AAA+_ATPase"/>
</dbReference>
<dbReference type="SUPFAM" id="SSF52540">
    <property type="entry name" value="P-loop containing nucleoside triphosphate hydrolases"/>
    <property type="match status" value="1"/>
</dbReference>
<dbReference type="InterPro" id="IPR050921">
    <property type="entry name" value="T4SS_GSP_E_ATPase"/>
</dbReference>
<dbReference type="Gene3D" id="3.30.450.90">
    <property type="match status" value="1"/>
</dbReference>
<sequence length="309" mass="34613">KDFIKSSIFSIMTPHQIERFKTNLEIDLSYEIKGKARFRINVFLQRGNLGAAFRLIPLRIKTIDEWGLPQVLKDIAKYNRGFVLVTGPTGSGKSTTLAAIIEEMNSKYKKHIITIEDPIEFVFKDNKCIIEQREIGVDTLSFAEALRRVVRQSPDVIMVGEMRDLETISRALTAAEMGALVFATLHTTDAAQTVDRIVDVFPPEQQHQVRLQLANTLRAVISQTLLPLSSGTGRIAAFEILIATQGIKNAVREGKVEQIYNLIQSGGKYGMRLLDQSLKDLYLRGRVNYEDALSKASNPSDFESAIART</sequence>
<evidence type="ECO:0000256" key="1">
    <source>
        <dbReference type="ARBA" id="ARBA00006611"/>
    </source>
</evidence>
<dbReference type="SMART" id="SM00382">
    <property type="entry name" value="AAA"/>
    <property type="match status" value="1"/>
</dbReference>
<comment type="similarity">
    <text evidence="1">Belongs to the GSP E family.</text>
</comment>